<evidence type="ECO:0000313" key="7">
    <source>
        <dbReference type="EMBL" id="QEE28321.1"/>
    </source>
</evidence>
<evidence type="ECO:0000256" key="3">
    <source>
        <dbReference type="ARBA" id="ARBA00023004"/>
    </source>
</evidence>
<dbReference type="KEGG" id="talb:FTW19_10120"/>
<keyword evidence="8" id="KW-1185">Reference proteome</keyword>
<dbReference type="OrthoDB" id="232040at2"/>
<dbReference type="PANTHER" id="PTHR33751">
    <property type="entry name" value="CBB3-TYPE CYTOCHROME C OXIDASE SUBUNIT FIXP"/>
    <property type="match status" value="1"/>
</dbReference>
<dbReference type="AlphaFoldDB" id="A0A5B9ED51"/>
<keyword evidence="1 4" id="KW-0349">Heme</keyword>
<proteinExistence type="predicted"/>
<feature type="domain" description="Cytochrome c" evidence="6">
    <location>
        <begin position="73"/>
        <end position="152"/>
    </location>
</feature>
<feature type="domain" description="Cytochrome c" evidence="6">
    <location>
        <begin position="168"/>
        <end position="311"/>
    </location>
</feature>
<evidence type="ECO:0000256" key="1">
    <source>
        <dbReference type="ARBA" id="ARBA00022617"/>
    </source>
</evidence>
<dbReference type="Proteomes" id="UP000321820">
    <property type="component" value="Chromosome"/>
</dbReference>
<evidence type="ECO:0000313" key="8">
    <source>
        <dbReference type="Proteomes" id="UP000321820"/>
    </source>
</evidence>
<dbReference type="SUPFAM" id="SSF46626">
    <property type="entry name" value="Cytochrome c"/>
    <property type="match status" value="2"/>
</dbReference>
<gene>
    <name evidence="7" type="ORF">FTW19_10120</name>
</gene>
<organism evidence="7 8">
    <name type="scientific">Terriglobus albidus</name>
    <dbReference type="NCBI Taxonomy" id="1592106"/>
    <lineage>
        <taxon>Bacteria</taxon>
        <taxon>Pseudomonadati</taxon>
        <taxon>Acidobacteriota</taxon>
        <taxon>Terriglobia</taxon>
        <taxon>Terriglobales</taxon>
        <taxon>Acidobacteriaceae</taxon>
        <taxon>Terriglobus</taxon>
    </lineage>
</organism>
<name>A0A5B9ED51_9BACT</name>
<accession>A0A5B9ED51</accession>
<reference evidence="7 8" key="1">
    <citation type="submission" date="2019-08" db="EMBL/GenBank/DDBJ databases">
        <title>Complete genome sequence of Terriglobus albidus strain ORNL.</title>
        <authorList>
            <person name="Podar M."/>
        </authorList>
    </citation>
    <scope>NUCLEOTIDE SEQUENCE [LARGE SCALE GENOMIC DNA]</scope>
    <source>
        <strain evidence="7 8">ORNL</strain>
    </source>
</reference>
<evidence type="ECO:0000256" key="2">
    <source>
        <dbReference type="ARBA" id="ARBA00022723"/>
    </source>
</evidence>
<dbReference type="EMBL" id="CP042806">
    <property type="protein sequence ID" value="QEE28321.1"/>
    <property type="molecule type" value="Genomic_DNA"/>
</dbReference>
<evidence type="ECO:0000256" key="4">
    <source>
        <dbReference type="PROSITE-ProRule" id="PRU00433"/>
    </source>
</evidence>
<evidence type="ECO:0000259" key="6">
    <source>
        <dbReference type="PROSITE" id="PS51007"/>
    </source>
</evidence>
<protein>
    <submittedName>
        <fullName evidence="7">Cytochrome c</fullName>
    </submittedName>
</protein>
<evidence type="ECO:0000256" key="5">
    <source>
        <dbReference type="SAM" id="MobiDB-lite"/>
    </source>
</evidence>
<dbReference type="GO" id="GO:0009055">
    <property type="term" value="F:electron transfer activity"/>
    <property type="evidence" value="ECO:0007669"/>
    <property type="project" value="InterPro"/>
</dbReference>
<dbReference type="Pfam" id="PF13442">
    <property type="entry name" value="Cytochrome_CBB3"/>
    <property type="match status" value="1"/>
</dbReference>
<dbReference type="RefSeq" id="WP_147647511.1">
    <property type="nucleotide sequence ID" value="NZ_CP042806.1"/>
</dbReference>
<feature type="region of interest" description="Disordered" evidence="5">
    <location>
        <begin position="38"/>
        <end position="59"/>
    </location>
</feature>
<dbReference type="PROSITE" id="PS51007">
    <property type="entry name" value="CYTC"/>
    <property type="match status" value="2"/>
</dbReference>
<keyword evidence="2 4" id="KW-0479">Metal-binding</keyword>
<keyword evidence="3 4" id="KW-0408">Iron</keyword>
<dbReference type="Gene3D" id="1.10.760.10">
    <property type="entry name" value="Cytochrome c-like domain"/>
    <property type="match status" value="1"/>
</dbReference>
<dbReference type="InterPro" id="IPR050597">
    <property type="entry name" value="Cytochrome_c_Oxidase_Subunit"/>
</dbReference>
<dbReference type="GO" id="GO:0046872">
    <property type="term" value="F:metal ion binding"/>
    <property type="evidence" value="ECO:0007669"/>
    <property type="project" value="UniProtKB-KW"/>
</dbReference>
<dbReference type="InterPro" id="IPR009056">
    <property type="entry name" value="Cyt_c-like_dom"/>
</dbReference>
<dbReference type="GO" id="GO:0020037">
    <property type="term" value="F:heme binding"/>
    <property type="evidence" value="ECO:0007669"/>
    <property type="project" value="InterPro"/>
</dbReference>
<dbReference type="PANTHER" id="PTHR33751:SF1">
    <property type="entry name" value="CBB3-TYPE CYTOCHROME C OXIDASE SUBUNIT FIXP"/>
    <property type="match status" value="1"/>
</dbReference>
<sequence length="311" mass="32935">MTIFNSKLRRSALVGGFAAAVSLSVWLCTGNLHVSAQQVPSGEHGGQAEPPAQGARNRGGLVAYPDREKASQEVLDRGKATFGVNCAFCHGSDAGGGSVGPNLLRSEIVLQDQKGELIAPIVHGARVDRGMPKIDLTDAQVADVAAWLHSLKVSSRAVITEKINIVVGDANTGKDTFTHLCGSCHSVTGDLSGFAAKYSEPRAMQQAWLLPGMPAGRFPGAPAGPSVPLKVPPVTATVTPPKGTPITGKLDAIDDFYVQVSTEDGVAHRFLRDNDLPKVEIHDPLAAHRAMFRTIKDKEIHDITAYLVTLK</sequence>
<dbReference type="InterPro" id="IPR036909">
    <property type="entry name" value="Cyt_c-like_dom_sf"/>
</dbReference>